<name>A0ABT5VMS5_9BACT</name>
<dbReference type="PANTHER" id="PTHR46630">
    <property type="entry name" value="TETRATRICOPEPTIDE REPEAT PROTEIN 29"/>
    <property type="match status" value="1"/>
</dbReference>
<keyword evidence="4 6" id="KW-0802">TPR repeat</keyword>
<evidence type="ECO:0000256" key="5">
    <source>
        <dbReference type="ARBA" id="ARBA00038253"/>
    </source>
</evidence>
<protein>
    <submittedName>
        <fullName evidence="8">Tetratricopeptide repeat protein</fullName>
    </submittedName>
</protein>
<evidence type="ECO:0000256" key="1">
    <source>
        <dbReference type="ARBA" id="ARBA00004496"/>
    </source>
</evidence>
<keyword evidence="7" id="KW-0472">Membrane</keyword>
<comment type="similarity">
    <text evidence="5">Belongs to the Rap family.</text>
</comment>
<evidence type="ECO:0000256" key="3">
    <source>
        <dbReference type="ARBA" id="ARBA00022737"/>
    </source>
</evidence>
<comment type="caution">
    <text evidence="8">The sequence shown here is derived from an EMBL/GenBank/DDBJ whole genome shotgun (WGS) entry which is preliminary data.</text>
</comment>
<dbReference type="InterPro" id="IPR011990">
    <property type="entry name" value="TPR-like_helical_dom_sf"/>
</dbReference>
<dbReference type="SUPFAM" id="SSF48452">
    <property type="entry name" value="TPR-like"/>
    <property type="match status" value="2"/>
</dbReference>
<gene>
    <name evidence="8" type="ORF">L3049_01875</name>
</gene>
<dbReference type="InterPro" id="IPR051476">
    <property type="entry name" value="Bac_ResReg_Asp_Phosphatase"/>
</dbReference>
<feature type="transmembrane region" description="Helical" evidence="7">
    <location>
        <begin position="394"/>
        <end position="414"/>
    </location>
</feature>
<accession>A0ABT5VMS5</accession>
<feature type="repeat" description="TPR" evidence="6">
    <location>
        <begin position="203"/>
        <end position="236"/>
    </location>
</feature>
<dbReference type="Pfam" id="PF13424">
    <property type="entry name" value="TPR_12"/>
    <property type="match status" value="2"/>
</dbReference>
<sequence length="584" mass="68491">MGEDRNVIYDKIIDYYYENDTSKILSIINKAESKAVKNQNKETIYKYRYKRAKYYSFIENHTKAISEFSSLLNLDLSITKRAKIYGKIGREYEKLYEYSIAVEYLEKSNEHYKLSKSISKIALNKIRIASIYKTICNYSMAVEYALASLTLLEQNEGSDKDLARVYNTLGSVYKYQKHYKKALAYYIKSLDIYKKNDNTRSIASSYNYIGIIYNNLEEYDIALDYYMKSVEIKKNYAASRTSLSTQYNNIAMVYAKINQFDKAHAYIQKSLSLLDENKDSKEFCSKYNTLAFIYYRNKEYGSAEYYYKKALDLSKQLGILIDINSNYHYLYKIAEQNGKHKKALDYFKLYKETSDSLFNISQARRIVNIESSYKVDKQLKDREIALQKARNSNVMMLSSLLISIVVLVFLLVLISMRNKKNKLRQEKMNLEKHILEENLICQKKELTSTMISLREKSNFMDEVASEFKSALNLSPNKREKAVRDVVKNIELNKNNSIFDELDYRFEQLNSDFFKSLTATFPNLTNNERKLIAFLKLDLNTKEISFITKQTPHSINVARTRLRKKLGIANKDISFAEFFNDFSKS</sequence>
<dbReference type="PANTHER" id="PTHR46630:SF1">
    <property type="entry name" value="TETRATRICOPEPTIDE REPEAT PROTEIN 29"/>
    <property type="match status" value="1"/>
</dbReference>
<evidence type="ECO:0000256" key="7">
    <source>
        <dbReference type="SAM" id="Phobius"/>
    </source>
</evidence>
<keyword evidence="3" id="KW-0677">Repeat</keyword>
<reference evidence="8 9" key="1">
    <citation type="submission" date="2022-01" db="EMBL/GenBank/DDBJ databases">
        <title>Labilibaculum sp. nov, a marine bacterium isolated from Antarctica.</title>
        <authorList>
            <person name="Dai W."/>
        </authorList>
    </citation>
    <scope>NUCLEOTIDE SEQUENCE [LARGE SCALE GENOMIC DNA]</scope>
    <source>
        <strain evidence="8 9">DW002</strain>
    </source>
</reference>
<evidence type="ECO:0000256" key="2">
    <source>
        <dbReference type="ARBA" id="ARBA00022490"/>
    </source>
</evidence>
<evidence type="ECO:0000313" key="8">
    <source>
        <dbReference type="EMBL" id="MDE5416738.1"/>
    </source>
</evidence>
<dbReference type="PROSITE" id="PS50005">
    <property type="entry name" value="TPR"/>
    <property type="match status" value="3"/>
</dbReference>
<comment type="subcellular location">
    <subcellularLocation>
        <location evidence="1">Cytoplasm</location>
    </subcellularLocation>
</comment>
<feature type="repeat" description="TPR" evidence="6">
    <location>
        <begin position="244"/>
        <end position="277"/>
    </location>
</feature>
<dbReference type="RefSeq" id="WP_275108077.1">
    <property type="nucleotide sequence ID" value="NZ_JAKJSC010000001.1"/>
</dbReference>
<organism evidence="8 9">
    <name type="scientific">Paralabilibaculum antarcticum</name>
    <dbReference type="NCBI Taxonomy" id="2912572"/>
    <lineage>
        <taxon>Bacteria</taxon>
        <taxon>Pseudomonadati</taxon>
        <taxon>Bacteroidota</taxon>
        <taxon>Bacteroidia</taxon>
        <taxon>Marinilabiliales</taxon>
        <taxon>Marinifilaceae</taxon>
        <taxon>Paralabilibaculum</taxon>
    </lineage>
</organism>
<keyword evidence="2" id="KW-0963">Cytoplasm</keyword>
<dbReference type="SUPFAM" id="SSF46894">
    <property type="entry name" value="C-terminal effector domain of the bipartite response regulators"/>
    <property type="match status" value="1"/>
</dbReference>
<dbReference type="Pfam" id="PF13374">
    <property type="entry name" value="TPR_10"/>
    <property type="match status" value="1"/>
</dbReference>
<evidence type="ECO:0000256" key="6">
    <source>
        <dbReference type="PROSITE-ProRule" id="PRU00339"/>
    </source>
</evidence>
<dbReference type="SMART" id="SM00028">
    <property type="entry name" value="TPR"/>
    <property type="match status" value="7"/>
</dbReference>
<keyword evidence="9" id="KW-1185">Reference proteome</keyword>
<dbReference type="EMBL" id="JAKJSC010000001">
    <property type="protein sequence ID" value="MDE5416738.1"/>
    <property type="molecule type" value="Genomic_DNA"/>
</dbReference>
<keyword evidence="7" id="KW-1133">Transmembrane helix</keyword>
<evidence type="ECO:0000256" key="4">
    <source>
        <dbReference type="ARBA" id="ARBA00022803"/>
    </source>
</evidence>
<dbReference type="InterPro" id="IPR019734">
    <property type="entry name" value="TPR_rpt"/>
</dbReference>
<proteinExistence type="inferred from homology"/>
<evidence type="ECO:0000313" key="9">
    <source>
        <dbReference type="Proteomes" id="UP001528920"/>
    </source>
</evidence>
<keyword evidence="7" id="KW-0812">Transmembrane</keyword>
<dbReference type="Proteomes" id="UP001528920">
    <property type="component" value="Unassembled WGS sequence"/>
</dbReference>
<dbReference type="InterPro" id="IPR016032">
    <property type="entry name" value="Sig_transdc_resp-reg_C-effctor"/>
</dbReference>
<feature type="repeat" description="TPR" evidence="6">
    <location>
        <begin position="163"/>
        <end position="196"/>
    </location>
</feature>
<dbReference type="Gene3D" id="1.25.40.10">
    <property type="entry name" value="Tetratricopeptide repeat domain"/>
    <property type="match status" value="2"/>
</dbReference>